<proteinExistence type="predicted"/>
<dbReference type="SUPFAM" id="SSF101898">
    <property type="entry name" value="NHL repeat"/>
    <property type="match status" value="1"/>
</dbReference>
<keyword evidence="3" id="KW-1185">Reference proteome</keyword>
<keyword evidence="1" id="KW-0732">Signal</keyword>
<dbReference type="InterPro" id="IPR011042">
    <property type="entry name" value="6-blade_b-propeller_TolB-like"/>
</dbReference>
<comment type="caution">
    <text evidence="2">The sequence shown here is derived from an EMBL/GenBank/DDBJ whole genome shotgun (WGS) entry which is preliminary data.</text>
</comment>
<accession>A0A9D4BW06</accession>
<dbReference type="Gene3D" id="2.120.10.30">
    <property type="entry name" value="TolB, C-terminal domain"/>
    <property type="match status" value="1"/>
</dbReference>
<evidence type="ECO:0000313" key="2">
    <source>
        <dbReference type="EMBL" id="KAH3711469.1"/>
    </source>
</evidence>
<gene>
    <name evidence="2" type="ORF">DPMN_071138</name>
</gene>
<dbReference type="EMBL" id="JAIWYP010000014">
    <property type="protein sequence ID" value="KAH3711469.1"/>
    <property type="molecule type" value="Genomic_DNA"/>
</dbReference>
<dbReference type="Proteomes" id="UP000828390">
    <property type="component" value="Unassembled WGS sequence"/>
</dbReference>
<name>A0A9D4BW06_DREPO</name>
<evidence type="ECO:0000256" key="1">
    <source>
        <dbReference type="SAM" id="SignalP"/>
    </source>
</evidence>
<evidence type="ECO:0000313" key="3">
    <source>
        <dbReference type="Proteomes" id="UP000828390"/>
    </source>
</evidence>
<organism evidence="2 3">
    <name type="scientific">Dreissena polymorpha</name>
    <name type="common">Zebra mussel</name>
    <name type="synonym">Mytilus polymorpha</name>
    <dbReference type="NCBI Taxonomy" id="45954"/>
    <lineage>
        <taxon>Eukaryota</taxon>
        <taxon>Metazoa</taxon>
        <taxon>Spiralia</taxon>
        <taxon>Lophotrochozoa</taxon>
        <taxon>Mollusca</taxon>
        <taxon>Bivalvia</taxon>
        <taxon>Autobranchia</taxon>
        <taxon>Heteroconchia</taxon>
        <taxon>Euheterodonta</taxon>
        <taxon>Imparidentia</taxon>
        <taxon>Neoheterodontei</taxon>
        <taxon>Myida</taxon>
        <taxon>Dreissenoidea</taxon>
        <taxon>Dreissenidae</taxon>
        <taxon>Dreissena</taxon>
    </lineage>
</organism>
<reference evidence="2" key="1">
    <citation type="journal article" date="2019" name="bioRxiv">
        <title>The Genome of the Zebra Mussel, Dreissena polymorpha: A Resource for Invasive Species Research.</title>
        <authorList>
            <person name="McCartney M.A."/>
            <person name="Auch B."/>
            <person name="Kono T."/>
            <person name="Mallez S."/>
            <person name="Zhang Y."/>
            <person name="Obille A."/>
            <person name="Becker A."/>
            <person name="Abrahante J.E."/>
            <person name="Garbe J."/>
            <person name="Badalamenti J.P."/>
            <person name="Herman A."/>
            <person name="Mangelson H."/>
            <person name="Liachko I."/>
            <person name="Sullivan S."/>
            <person name="Sone E.D."/>
            <person name="Koren S."/>
            <person name="Silverstein K.A.T."/>
            <person name="Beckman K.B."/>
            <person name="Gohl D.M."/>
        </authorList>
    </citation>
    <scope>NUCLEOTIDE SEQUENCE</scope>
    <source>
        <strain evidence="2">Duluth1</strain>
        <tissue evidence="2">Whole animal</tissue>
    </source>
</reference>
<reference evidence="2" key="2">
    <citation type="submission" date="2020-11" db="EMBL/GenBank/DDBJ databases">
        <authorList>
            <person name="McCartney M.A."/>
            <person name="Auch B."/>
            <person name="Kono T."/>
            <person name="Mallez S."/>
            <person name="Becker A."/>
            <person name="Gohl D.M."/>
            <person name="Silverstein K.A.T."/>
            <person name="Koren S."/>
            <person name="Bechman K.B."/>
            <person name="Herman A."/>
            <person name="Abrahante J.E."/>
            <person name="Garbe J."/>
        </authorList>
    </citation>
    <scope>NUCLEOTIDE SEQUENCE</scope>
    <source>
        <strain evidence="2">Duluth1</strain>
        <tissue evidence="2">Whole animal</tissue>
    </source>
</reference>
<dbReference type="AlphaFoldDB" id="A0A9D4BW06"/>
<feature type="chain" id="PRO_5038780059" evidence="1">
    <location>
        <begin position="16"/>
        <end position="127"/>
    </location>
</feature>
<protein>
    <submittedName>
        <fullName evidence="2">Uncharacterized protein</fullName>
    </submittedName>
</protein>
<feature type="signal peptide" evidence="1">
    <location>
        <begin position="1"/>
        <end position="15"/>
    </location>
</feature>
<sequence length="127" mass="14452">MYIRIILCIAVCCCAVCPTGDKVYITNWDQHKLLSLATDGSVLACFTDPELQYPGCVHVTPTGQVLVCGWESHAIIQVDNEGRQKLANLNKWVVRISHPWSVYYSRITSSIIVGKYKWKTLVYFELR</sequence>